<sequence>MQGIHPHDLATALDLEGIEVRAGHHCAQPLMETLGVESTVRASFAIYNTQEEADKFLSALVEIKEFFQNELR</sequence>
<dbReference type="EMBL" id="BLYO01000217">
    <property type="protein sequence ID" value="GFO99272.1"/>
    <property type="molecule type" value="Genomic_DNA"/>
</dbReference>
<dbReference type="PANTHER" id="PTHR43586">
    <property type="entry name" value="CYSTEINE DESULFURASE"/>
    <property type="match status" value="1"/>
</dbReference>
<evidence type="ECO:0000259" key="3">
    <source>
        <dbReference type="Pfam" id="PF00266"/>
    </source>
</evidence>
<dbReference type="Gene3D" id="3.90.1150.10">
    <property type="entry name" value="Aspartate Aminotransferase, domain 1"/>
    <property type="match status" value="1"/>
</dbReference>
<dbReference type="SUPFAM" id="SSF53383">
    <property type="entry name" value="PLP-dependent transferases"/>
    <property type="match status" value="1"/>
</dbReference>
<evidence type="ECO:0000256" key="1">
    <source>
        <dbReference type="ARBA" id="ARBA00001933"/>
    </source>
</evidence>
<dbReference type="Pfam" id="PF00266">
    <property type="entry name" value="Aminotran_5"/>
    <property type="match status" value="1"/>
</dbReference>
<comment type="cofactor">
    <cofactor evidence="1">
        <name>pyridoxal 5'-phosphate</name>
        <dbReference type="ChEBI" id="CHEBI:597326"/>
    </cofactor>
</comment>
<comment type="caution">
    <text evidence="4">The sequence shown here is derived from an EMBL/GenBank/DDBJ whole genome shotgun (WGS) entry which is preliminary data.</text>
</comment>
<dbReference type="InterPro" id="IPR000192">
    <property type="entry name" value="Aminotrans_V_dom"/>
</dbReference>
<reference evidence="4" key="1">
    <citation type="submission" date="2020-07" db="EMBL/GenBank/DDBJ databases">
        <title>Draft genome sequence of Lactobacillus helveticus strain H-8.</title>
        <authorList>
            <person name="Endo A."/>
            <person name="Maeno S."/>
            <person name="Kido Y."/>
        </authorList>
    </citation>
    <scope>NUCLEOTIDE SEQUENCE</scope>
    <source>
        <strain evidence="4">H-8</strain>
    </source>
</reference>
<name>A0A8H9KGQ9_LACHE</name>
<dbReference type="AlphaFoldDB" id="A0A8H9KGQ9"/>
<keyword evidence="2" id="KW-0663">Pyridoxal phosphate</keyword>
<organism evidence="4 5">
    <name type="scientific">Lactobacillus helveticus</name>
    <name type="common">Lactobacillus suntoryeus</name>
    <dbReference type="NCBI Taxonomy" id="1587"/>
    <lineage>
        <taxon>Bacteria</taxon>
        <taxon>Bacillati</taxon>
        <taxon>Bacillota</taxon>
        <taxon>Bacilli</taxon>
        <taxon>Lactobacillales</taxon>
        <taxon>Lactobacillaceae</taxon>
        <taxon>Lactobacillus</taxon>
    </lineage>
</organism>
<proteinExistence type="predicted"/>
<accession>A0A8H9KGQ9</accession>
<evidence type="ECO:0000256" key="2">
    <source>
        <dbReference type="ARBA" id="ARBA00022898"/>
    </source>
</evidence>
<dbReference type="Proteomes" id="UP000618094">
    <property type="component" value="Unassembled WGS sequence"/>
</dbReference>
<dbReference type="PANTHER" id="PTHR43586:SF8">
    <property type="entry name" value="CYSTEINE DESULFURASE 1, CHLOROPLASTIC"/>
    <property type="match status" value="1"/>
</dbReference>
<protein>
    <recommendedName>
        <fullName evidence="3">Aminotransferase class V domain-containing protein</fullName>
    </recommendedName>
</protein>
<evidence type="ECO:0000313" key="4">
    <source>
        <dbReference type="EMBL" id="GFO99272.1"/>
    </source>
</evidence>
<feature type="domain" description="Aminotransferase class V" evidence="3">
    <location>
        <begin position="2"/>
        <end position="56"/>
    </location>
</feature>
<dbReference type="InterPro" id="IPR015424">
    <property type="entry name" value="PyrdxlP-dep_Trfase"/>
</dbReference>
<evidence type="ECO:0000313" key="5">
    <source>
        <dbReference type="Proteomes" id="UP000618094"/>
    </source>
</evidence>
<gene>
    <name evidence="4" type="ORF">LHEH8_10280</name>
</gene>
<dbReference type="InterPro" id="IPR015422">
    <property type="entry name" value="PyrdxlP-dep_Trfase_small"/>
</dbReference>